<name>A0AAP7DIB5_PAEAL</name>
<evidence type="ECO:0000313" key="1">
    <source>
        <dbReference type="EMBL" id="NOJ70521.1"/>
    </source>
</evidence>
<gene>
    <name evidence="1" type="ORF">HMI46_08150</name>
</gene>
<evidence type="ECO:0000313" key="2">
    <source>
        <dbReference type="Proteomes" id="UP000552038"/>
    </source>
</evidence>
<reference evidence="1 2" key="1">
    <citation type="submission" date="2020-05" db="EMBL/GenBank/DDBJ databases">
        <title>Whole genome sequencing and identification of novel metabolites from Paenibacillus alvei strain JR949.</title>
        <authorList>
            <person name="Rajendhran J."/>
            <person name="Sree Pranav P."/>
            <person name="Mahalakshmi B."/>
            <person name="Karthikeyan R."/>
        </authorList>
    </citation>
    <scope>NUCLEOTIDE SEQUENCE [LARGE SCALE GENOMIC DNA]</scope>
    <source>
        <strain evidence="1 2">JR949</strain>
    </source>
</reference>
<dbReference type="Proteomes" id="UP000552038">
    <property type="component" value="Unassembled WGS sequence"/>
</dbReference>
<protein>
    <submittedName>
        <fullName evidence="1">Uncharacterized protein</fullName>
    </submittedName>
</protein>
<proteinExistence type="predicted"/>
<sequence>MEHYPEKYGVYLYGVVVDVPQEAAGQEAEWLSEFTDKCAEELDLPGAYVYMIDQATYYNVIEQMRLIPGSFIYHSRYTANEEVS</sequence>
<accession>A0AAP7DIB5</accession>
<dbReference type="EMBL" id="JABFOR010000007">
    <property type="protein sequence ID" value="NOJ70521.1"/>
    <property type="molecule type" value="Genomic_DNA"/>
</dbReference>
<dbReference type="RefSeq" id="WP_171416033.1">
    <property type="nucleotide sequence ID" value="NZ_JABFOR010000007.1"/>
</dbReference>
<organism evidence="1 2">
    <name type="scientific">Paenibacillus alvei</name>
    <name type="common">Bacillus alvei</name>
    <dbReference type="NCBI Taxonomy" id="44250"/>
    <lineage>
        <taxon>Bacteria</taxon>
        <taxon>Bacillati</taxon>
        <taxon>Bacillota</taxon>
        <taxon>Bacilli</taxon>
        <taxon>Bacillales</taxon>
        <taxon>Paenibacillaceae</taxon>
        <taxon>Paenibacillus</taxon>
    </lineage>
</organism>
<dbReference type="AlphaFoldDB" id="A0AAP7DIB5"/>
<comment type="caution">
    <text evidence="1">The sequence shown here is derived from an EMBL/GenBank/DDBJ whole genome shotgun (WGS) entry which is preliminary data.</text>
</comment>